<gene>
    <name evidence="1" type="ORF">UFOVP778_3</name>
</gene>
<name>A0A6J5NW44_9CAUD</name>
<proteinExistence type="predicted"/>
<reference evidence="1" key="1">
    <citation type="submission" date="2020-04" db="EMBL/GenBank/DDBJ databases">
        <authorList>
            <person name="Chiriac C."/>
            <person name="Salcher M."/>
            <person name="Ghai R."/>
            <person name="Kavagutti S V."/>
        </authorList>
    </citation>
    <scope>NUCLEOTIDE SEQUENCE</scope>
</reference>
<evidence type="ECO:0000313" key="1">
    <source>
        <dbReference type="EMBL" id="CAB4161796.1"/>
    </source>
</evidence>
<dbReference type="EMBL" id="LR796733">
    <property type="protein sequence ID" value="CAB4161796.1"/>
    <property type="molecule type" value="Genomic_DNA"/>
</dbReference>
<sequence length="151" mass="16787">MANKVRGIDVVLTIKEAGGTEYYPIACARSITFTINREFIETTSYGAGYFKSYVPSVMSMTANVEGLVLLGKDTDLTWNMGKLYDLLIDITGGNHFYLKFYEVDDTGVLFLQKECKAYLSAITETASFDNMTTFTADFIIDGPVDITYGEI</sequence>
<accession>A0A6J5NW44</accession>
<protein>
    <submittedName>
        <fullName evidence="1">Uncharacterized protein</fullName>
    </submittedName>
</protein>
<organism evidence="1">
    <name type="scientific">uncultured Caudovirales phage</name>
    <dbReference type="NCBI Taxonomy" id="2100421"/>
    <lineage>
        <taxon>Viruses</taxon>
        <taxon>Duplodnaviria</taxon>
        <taxon>Heunggongvirae</taxon>
        <taxon>Uroviricota</taxon>
        <taxon>Caudoviricetes</taxon>
        <taxon>Peduoviridae</taxon>
        <taxon>Maltschvirus</taxon>
        <taxon>Maltschvirus maltsch</taxon>
    </lineage>
</organism>